<dbReference type="PROSITE" id="PS51755">
    <property type="entry name" value="OMPR_PHOB"/>
    <property type="match status" value="1"/>
</dbReference>
<dbReference type="CDD" id="cd00383">
    <property type="entry name" value="trans_reg_C"/>
    <property type="match status" value="1"/>
</dbReference>
<evidence type="ECO:0000313" key="8">
    <source>
        <dbReference type="EMBL" id="SHH38895.1"/>
    </source>
</evidence>
<dbReference type="Gene3D" id="3.40.50.2300">
    <property type="match status" value="1"/>
</dbReference>
<keyword evidence="1" id="KW-0805">Transcription regulation</keyword>
<name>A0A1M5SKA8_9FIRM</name>
<dbReference type="STRING" id="1123281.SAMN02745180_00196"/>
<accession>A0A1M5SKA8</accession>
<dbReference type="PANTHER" id="PTHR48111">
    <property type="entry name" value="REGULATOR OF RPOS"/>
    <property type="match status" value="1"/>
</dbReference>
<dbReference type="Gene3D" id="1.10.10.10">
    <property type="entry name" value="Winged helix-like DNA-binding domain superfamily/Winged helix DNA-binding domain"/>
    <property type="match status" value="1"/>
</dbReference>
<dbReference type="GO" id="GO:0006355">
    <property type="term" value="P:regulation of DNA-templated transcription"/>
    <property type="evidence" value="ECO:0007669"/>
    <property type="project" value="InterPro"/>
</dbReference>
<dbReference type="OrthoDB" id="9790442at2"/>
<dbReference type="InterPro" id="IPR001867">
    <property type="entry name" value="OmpR/PhoB-type_DNA-bd"/>
</dbReference>
<dbReference type="RefSeq" id="WP_072742664.1">
    <property type="nucleotide sequence ID" value="NZ_FQXR01000002.1"/>
</dbReference>
<dbReference type="PROSITE" id="PS50110">
    <property type="entry name" value="RESPONSE_REGULATORY"/>
    <property type="match status" value="1"/>
</dbReference>
<dbReference type="GO" id="GO:0000976">
    <property type="term" value="F:transcription cis-regulatory region binding"/>
    <property type="evidence" value="ECO:0007669"/>
    <property type="project" value="TreeGrafter"/>
</dbReference>
<reference evidence="8 9" key="1">
    <citation type="submission" date="2016-11" db="EMBL/GenBank/DDBJ databases">
        <authorList>
            <person name="Jaros S."/>
            <person name="Januszkiewicz K."/>
            <person name="Wedrychowicz H."/>
        </authorList>
    </citation>
    <scope>NUCLEOTIDE SEQUENCE [LARGE SCALE GENOMIC DNA]</scope>
    <source>
        <strain evidence="8 9">DSM 13106</strain>
    </source>
</reference>
<keyword evidence="2 5" id="KW-0238">DNA-binding</keyword>
<dbReference type="SUPFAM" id="SSF46894">
    <property type="entry name" value="C-terminal effector domain of the bipartite response regulators"/>
    <property type="match status" value="1"/>
</dbReference>
<evidence type="ECO:0000259" key="7">
    <source>
        <dbReference type="PROSITE" id="PS51755"/>
    </source>
</evidence>
<evidence type="ECO:0000256" key="2">
    <source>
        <dbReference type="ARBA" id="ARBA00023125"/>
    </source>
</evidence>
<feature type="domain" description="Response regulatory" evidence="6">
    <location>
        <begin position="3"/>
        <end position="116"/>
    </location>
</feature>
<dbReference type="AlphaFoldDB" id="A0A1M5SKA8"/>
<proteinExistence type="predicted"/>
<protein>
    <submittedName>
        <fullName evidence="8">DNA-binding response regulator, OmpR family, contains REC and winged-helix (WHTH) domain</fullName>
    </submittedName>
</protein>
<sequence>MYKILIVEDDKILCDNIKQGISKWGYDTFSIENFENVLEEFAKYNPHLVIMDINLPSFDGFYWCQKIRSMSKVPIIFLSSRDSNMDIIMAVNMGGDDFVTKPFSMDILLAKIQAVIRRTYSYGENEVSIIECRGAILNINDGTLVYEEEKIELTKNEFKILQLLMKNKGKIISRDRIMRVLWESEYFISENTLTVNVNRLRKRLEDVGLKDFIVTKKSQGYMIP</sequence>
<evidence type="ECO:0000259" key="6">
    <source>
        <dbReference type="PROSITE" id="PS50110"/>
    </source>
</evidence>
<dbReference type="GO" id="GO:0005829">
    <property type="term" value="C:cytosol"/>
    <property type="evidence" value="ECO:0007669"/>
    <property type="project" value="TreeGrafter"/>
</dbReference>
<dbReference type="InterPro" id="IPR036388">
    <property type="entry name" value="WH-like_DNA-bd_sf"/>
</dbReference>
<dbReference type="InterPro" id="IPR011006">
    <property type="entry name" value="CheY-like_superfamily"/>
</dbReference>
<evidence type="ECO:0000256" key="4">
    <source>
        <dbReference type="PROSITE-ProRule" id="PRU00169"/>
    </source>
</evidence>
<feature type="domain" description="OmpR/PhoB-type" evidence="7">
    <location>
        <begin position="127"/>
        <end position="224"/>
    </location>
</feature>
<dbReference type="SUPFAM" id="SSF52172">
    <property type="entry name" value="CheY-like"/>
    <property type="match status" value="1"/>
</dbReference>
<dbReference type="InterPro" id="IPR001789">
    <property type="entry name" value="Sig_transdc_resp-reg_receiver"/>
</dbReference>
<feature type="modified residue" description="4-aspartylphosphate" evidence="4">
    <location>
        <position position="52"/>
    </location>
</feature>
<dbReference type="EMBL" id="FQXR01000002">
    <property type="protein sequence ID" value="SHH38895.1"/>
    <property type="molecule type" value="Genomic_DNA"/>
</dbReference>
<dbReference type="Proteomes" id="UP000184389">
    <property type="component" value="Unassembled WGS sequence"/>
</dbReference>
<evidence type="ECO:0000256" key="5">
    <source>
        <dbReference type="PROSITE-ProRule" id="PRU01091"/>
    </source>
</evidence>
<evidence type="ECO:0000256" key="1">
    <source>
        <dbReference type="ARBA" id="ARBA00023015"/>
    </source>
</evidence>
<evidence type="ECO:0000256" key="3">
    <source>
        <dbReference type="ARBA" id="ARBA00023163"/>
    </source>
</evidence>
<keyword evidence="9" id="KW-1185">Reference proteome</keyword>
<organism evidence="8 9">
    <name type="scientific">Sporanaerobacter acetigenes DSM 13106</name>
    <dbReference type="NCBI Taxonomy" id="1123281"/>
    <lineage>
        <taxon>Bacteria</taxon>
        <taxon>Bacillati</taxon>
        <taxon>Bacillota</taxon>
        <taxon>Tissierellia</taxon>
        <taxon>Tissierellales</taxon>
        <taxon>Sporanaerobacteraceae</taxon>
        <taxon>Sporanaerobacter</taxon>
    </lineage>
</organism>
<dbReference type="SMART" id="SM00862">
    <property type="entry name" value="Trans_reg_C"/>
    <property type="match status" value="1"/>
</dbReference>
<keyword evidence="4" id="KW-0597">Phosphoprotein</keyword>
<dbReference type="CDD" id="cd18159">
    <property type="entry name" value="REC_OmpR_NsrR-like"/>
    <property type="match status" value="1"/>
</dbReference>
<keyword evidence="3" id="KW-0804">Transcription</keyword>
<dbReference type="InterPro" id="IPR016032">
    <property type="entry name" value="Sig_transdc_resp-reg_C-effctor"/>
</dbReference>
<dbReference type="Pfam" id="PF00072">
    <property type="entry name" value="Response_reg"/>
    <property type="match status" value="1"/>
</dbReference>
<dbReference type="SMART" id="SM00448">
    <property type="entry name" value="REC"/>
    <property type="match status" value="1"/>
</dbReference>
<gene>
    <name evidence="8" type="ORF">SAMN02745180_00196</name>
</gene>
<dbReference type="Pfam" id="PF00486">
    <property type="entry name" value="Trans_reg_C"/>
    <property type="match status" value="1"/>
</dbReference>
<feature type="DNA-binding region" description="OmpR/PhoB-type" evidence="5">
    <location>
        <begin position="127"/>
        <end position="224"/>
    </location>
</feature>
<dbReference type="InterPro" id="IPR039420">
    <property type="entry name" value="WalR-like"/>
</dbReference>
<dbReference type="GO" id="GO:0032993">
    <property type="term" value="C:protein-DNA complex"/>
    <property type="evidence" value="ECO:0007669"/>
    <property type="project" value="TreeGrafter"/>
</dbReference>
<evidence type="ECO:0000313" key="9">
    <source>
        <dbReference type="Proteomes" id="UP000184389"/>
    </source>
</evidence>
<dbReference type="GO" id="GO:0000156">
    <property type="term" value="F:phosphorelay response regulator activity"/>
    <property type="evidence" value="ECO:0007669"/>
    <property type="project" value="TreeGrafter"/>
</dbReference>
<dbReference type="PANTHER" id="PTHR48111:SF43">
    <property type="entry name" value="STAGE 0 SPORULATION PROTEIN A HOMOLOG"/>
    <property type="match status" value="1"/>
</dbReference>